<protein>
    <submittedName>
        <fullName evidence="1">Uncharacterized protein</fullName>
    </submittedName>
</protein>
<name>A0AAP0KD34_9MAGN</name>
<gene>
    <name evidence="1" type="ORF">Scep_007737</name>
</gene>
<dbReference type="Proteomes" id="UP001419268">
    <property type="component" value="Unassembled WGS sequence"/>
</dbReference>
<comment type="caution">
    <text evidence="1">The sequence shown here is derived from an EMBL/GenBank/DDBJ whole genome shotgun (WGS) entry which is preliminary data.</text>
</comment>
<accession>A0AAP0KD34</accession>
<keyword evidence="2" id="KW-1185">Reference proteome</keyword>
<sequence>MADLVVGAMGGPAGDAVEMLNKWKRNLSMNLEASSIDTEVKQRLARNQWKTFTCTKDENFKDVSKYVINAAQNPEFAQKLCMLVLLQSGASPPPDLFSDLASDHHSGEQKVQSHFINAFKT</sequence>
<evidence type="ECO:0000313" key="2">
    <source>
        <dbReference type="Proteomes" id="UP001419268"/>
    </source>
</evidence>
<evidence type="ECO:0000313" key="1">
    <source>
        <dbReference type="EMBL" id="KAK9148980.1"/>
    </source>
</evidence>
<organism evidence="1 2">
    <name type="scientific">Stephania cephalantha</name>
    <dbReference type="NCBI Taxonomy" id="152367"/>
    <lineage>
        <taxon>Eukaryota</taxon>
        <taxon>Viridiplantae</taxon>
        <taxon>Streptophyta</taxon>
        <taxon>Embryophyta</taxon>
        <taxon>Tracheophyta</taxon>
        <taxon>Spermatophyta</taxon>
        <taxon>Magnoliopsida</taxon>
        <taxon>Ranunculales</taxon>
        <taxon>Menispermaceae</taxon>
        <taxon>Menispermoideae</taxon>
        <taxon>Cissampelideae</taxon>
        <taxon>Stephania</taxon>
    </lineage>
</organism>
<dbReference type="EMBL" id="JBBNAG010000003">
    <property type="protein sequence ID" value="KAK9148980.1"/>
    <property type="molecule type" value="Genomic_DNA"/>
</dbReference>
<dbReference type="AlphaFoldDB" id="A0AAP0KD34"/>
<proteinExistence type="predicted"/>
<reference evidence="1 2" key="1">
    <citation type="submission" date="2024-01" db="EMBL/GenBank/DDBJ databases">
        <title>Genome assemblies of Stephania.</title>
        <authorList>
            <person name="Yang L."/>
        </authorList>
    </citation>
    <scope>NUCLEOTIDE SEQUENCE [LARGE SCALE GENOMIC DNA]</scope>
    <source>
        <strain evidence="1">JXDWG</strain>
        <tissue evidence="1">Leaf</tissue>
    </source>
</reference>